<keyword evidence="14" id="KW-1185">Reference proteome</keyword>
<evidence type="ECO:0000256" key="6">
    <source>
        <dbReference type="ARBA" id="ARBA00052559"/>
    </source>
</evidence>
<dbReference type="FunFam" id="3.40.640.10:FF:000006">
    <property type="entry name" value="5-aminolevulinate synthase, mitochondrial"/>
    <property type="match status" value="1"/>
</dbReference>
<evidence type="ECO:0000256" key="5">
    <source>
        <dbReference type="ARBA" id="ARBA00023315"/>
    </source>
</evidence>
<dbReference type="Gene3D" id="3.40.640.10">
    <property type="entry name" value="Type I PLP-dependent aspartate aminotransferase-like (Major domain)"/>
    <property type="match status" value="2"/>
</dbReference>
<proteinExistence type="inferred from homology"/>
<evidence type="ECO:0000256" key="8">
    <source>
        <dbReference type="ARBA" id="ARBA00069660"/>
    </source>
</evidence>
<dbReference type="InterPro" id="IPR050087">
    <property type="entry name" value="AON_synthase_class-II"/>
</dbReference>
<evidence type="ECO:0000256" key="2">
    <source>
        <dbReference type="ARBA" id="ARBA00008392"/>
    </source>
</evidence>
<dbReference type="GO" id="GO:0008890">
    <property type="term" value="F:glycine C-acetyltransferase activity"/>
    <property type="evidence" value="ECO:0007669"/>
    <property type="project" value="UniProtKB-EC"/>
</dbReference>
<dbReference type="InterPro" id="IPR015421">
    <property type="entry name" value="PyrdxlP-dep_Trfase_major"/>
</dbReference>
<evidence type="ECO:0000256" key="7">
    <source>
        <dbReference type="ARBA" id="ARBA00067076"/>
    </source>
</evidence>
<sequence>MYASCFDANAGLFEALLSAEDAIISDELNHASIIDGIRLSKAQRFRYKHRDMNDLEDILKNNQKARNRLIATDGVFSMDGNVAPLNKIYQLAQKYNAIVFVDECHSTGFFGNTGRGTEEFFNLSGKIDIINSTLGKALGGAAGGYTTGNKELIDLLRQRSRPYLFSNSLPPAVVASASKVFDLLTQSSALTERVKRNTTVFRTEMKSFGFNILSNAEVISAGKDALDKYGSGLSSVRFICGTQDIHKALEAKIAKFHGREDAILYASCFDANAGLFEALLSAEDAIISDELNHASIIDGIRLSKAQRFRYKHRDMNDLEDILKNNQKARNRLIATDGVFSMDGNVAPLNKIYQLAQKYNAIVFVDECHSTGFFGNTGRGTEEFFNLSGKIDIINSTLGKALGGAAGGYTTGNKELIDLLRQRSRPYLFSNSLPPAVVASASKVFDLLTQSSALTERVKRNTTVFRTEMKSFGFNILGDDHPICPVFIGDARLATNFADQMLENGIYVIGFSYPVVPKGKARIRVQISAAHSDEDIKKTIDAFVKVGRKLQVI</sequence>
<evidence type="ECO:0000256" key="3">
    <source>
        <dbReference type="ARBA" id="ARBA00022679"/>
    </source>
</evidence>
<feature type="domain" description="Aminotransferase class I/classII large" evidence="12">
    <location>
        <begin position="220"/>
        <end position="541"/>
    </location>
</feature>
<dbReference type="PANTHER" id="PTHR13693:SF102">
    <property type="entry name" value="2-AMINO-3-KETOBUTYRATE COENZYME A LIGASE, MITOCHONDRIAL"/>
    <property type="match status" value="1"/>
</dbReference>
<protein>
    <recommendedName>
        <fullName evidence="8">2-amino-3-ketobutyrate coenzyme A ligase, mitochondrial</fullName>
        <ecNumber evidence="7">2.3.1.29</ecNumber>
    </recommendedName>
    <alternativeName>
        <fullName evidence="9">Aminoacetone synthase</fullName>
    </alternativeName>
    <alternativeName>
        <fullName evidence="10">Glycine acetyltransferase</fullName>
    </alternativeName>
</protein>
<comment type="catalytic activity">
    <reaction evidence="6">
        <text>glycine + acetyl-CoA = (2S)-2-amino-3-oxobutanoate + CoA</text>
        <dbReference type="Rhea" id="RHEA:20736"/>
        <dbReference type="ChEBI" id="CHEBI:57287"/>
        <dbReference type="ChEBI" id="CHEBI:57288"/>
        <dbReference type="ChEBI" id="CHEBI:57305"/>
        <dbReference type="ChEBI" id="CHEBI:78948"/>
        <dbReference type="EC" id="2.3.1.29"/>
    </reaction>
    <physiologicalReaction direction="right-to-left" evidence="6">
        <dbReference type="Rhea" id="RHEA:20738"/>
    </physiologicalReaction>
</comment>
<dbReference type="EC" id="2.3.1.29" evidence="7"/>
<name>A0A7R9Q7Y0_9ACAR</name>
<comment type="cofactor">
    <cofactor evidence="1 11">
        <name>pyridoxal 5'-phosphate</name>
        <dbReference type="ChEBI" id="CHEBI:597326"/>
    </cofactor>
</comment>
<dbReference type="AlphaFoldDB" id="A0A7R9Q7Y0"/>
<evidence type="ECO:0000256" key="9">
    <source>
        <dbReference type="ARBA" id="ARBA00075633"/>
    </source>
</evidence>
<dbReference type="Gene3D" id="3.90.1150.10">
    <property type="entry name" value="Aspartate Aminotransferase, domain 1"/>
    <property type="match status" value="1"/>
</dbReference>
<dbReference type="GO" id="GO:0006567">
    <property type="term" value="P:L-threonine catabolic process"/>
    <property type="evidence" value="ECO:0007669"/>
    <property type="project" value="InterPro"/>
</dbReference>
<dbReference type="InterPro" id="IPR011282">
    <property type="entry name" value="2am3keto_CoA_ligase"/>
</dbReference>
<dbReference type="InterPro" id="IPR015424">
    <property type="entry name" value="PyrdxlP-dep_Trfase"/>
</dbReference>
<dbReference type="FunFam" id="3.90.1150.10:FF:000004">
    <property type="entry name" value="2-amino-3-ketobutyrate coenzyme A ligase"/>
    <property type="match status" value="1"/>
</dbReference>
<comment type="similarity">
    <text evidence="2 11">Belongs to the class-II pyridoxal-phosphate-dependent aminotransferase family.</text>
</comment>
<evidence type="ECO:0000313" key="13">
    <source>
        <dbReference type="EMBL" id="CAD7635886.1"/>
    </source>
</evidence>
<keyword evidence="3" id="KW-0808">Transferase</keyword>
<dbReference type="InterPro" id="IPR001917">
    <property type="entry name" value="Aminotrans_II_pyridoxalP_BS"/>
</dbReference>
<dbReference type="CDD" id="cd06454">
    <property type="entry name" value="KBL_like"/>
    <property type="match status" value="1"/>
</dbReference>
<dbReference type="SUPFAM" id="SSF53383">
    <property type="entry name" value="PLP-dependent transferases"/>
    <property type="match status" value="2"/>
</dbReference>
<evidence type="ECO:0000259" key="12">
    <source>
        <dbReference type="Pfam" id="PF00155"/>
    </source>
</evidence>
<evidence type="ECO:0000256" key="4">
    <source>
        <dbReference type="ARBA" id="ARBA00022898"/>
    </source>
</evidence>
<dbReference type="Proteomes" id="UP000759131">
    <property type="component" value="Unassembled WGS sequence"/>
</dbReference>
<dbReference type="Pfam" id="PF00155">
    <property type="entry name" value="Aminotran_1_2"/>
    <property type="match status" value="2"/>
</dbReference>
<dbReference type="GO" id="GO:0005739">
    <property type="term" value="C:mitochondrion"/>
    <property type="evidence" value="ECO:0007669"/>
    <property type="project" value="TreeGrafter"/>
</dbReference>
<dbReference type="PANTHER" id="PTHR13693">
    <property type="entry name" value="CLASS II AMINOTRANSFERASE/8-AMINO-7-OXONONANOATE SYNTHASE"/>
    <property type="match status" value="1"/>
</dbReference>
<dbReference type="InterPro" id="IPR004839">
    <property type="entry name" value="Aminotransferase_I/II_large"/>
</dbReference>
<dbReference type="NCBIfam" id="TIGR01822">
    <property type="entry name" value="2am3keto_CoA"/>
    <property type="match status" value="1"/>
</dbReference>
<dbReference type="EMBL" id="OC872482">
    <property type="protein sequence ID" value="CAD7635886.1"/>
    <property type="molecule type" value="Genomic_DNA"/>
</dbReference>
<evidence type="ECO:0000256" key="10">
    <source>
        <dbReference type="ARBA" id="ARBA00078624"/>
    </source>
</evidence>
<gene>
    <name evidence="13" type="ORF">OSB1V03_LOCUS16277</name>
</gene>
<dbReference type="NCBIfam" id="NF005394">
    <property type="entry name" value="PRK06939.1"/>
    <property type="match status" value="1"/>
</dbReference>
<keyword evidence="5" id="KW-0012">Acyltransferase</keyword>
<reference evidence="13" key="1">
    <citation type="submission" date="2020-11" db="EMBL/GenBank/DDBJ databases">
        <authorList>
            <person name="Tran Van P."/>
        </authorList>
    </citation>
    <scope>NUCLEOTIDE SEQUENCE</scope>
</reference>
<evidence type="ECO:0000256" key="1">
    <source>
        <dbReference type="ARBA" id="ARBA00001933"/>
    </source>
</evidence>
<feature type="domain" description="Aminotransferase class I/classII large" evidence="12">
    <location>
        <begin position="2"/>
        <end position="215"/>
    </location>
</feature>
<dbReference type="OrthoDB" id="10263824at2759"/>
<accession>A0A7R9Q7Y0</accession>
<evidence type="ECO:0000256" key="11">
    <source>
        <dbReference type="RuleBase" id="RU003693"/>
    </source>
</evidence>
<dbReference type="InterPro" id="IPR015422">
    <property type="entry name" value="PyrdxlP-dep_Trfase_small"/>
</dbReference>
<dbReference type="EMBL" id="CAJPIZ010017907">
    <property type="protein sequence ID" value="CAG2116316.1"/>
    <property type="molecule type" value="Genomic_DNA"/>
</dbReference>
<organism evidence="13">
    <name type="scientific">Medioppia subpectinata</name>
    <dbReference type="NCBI Taxonomy" id="1979941"/>
    <lineage>
        <taxon>Eukaryota</taxon>
        <taxon>Metazoa</taxon>
        <taxon>Ecdysozoa</taxon>
        <taxon>Arthropoda</taxon>
        <taxon>Chelicerata</taxon>
        <taxon>Arachnida</taxon>
        <taxon>Acari</taxon>
        <taxon>Acariformes</taxon>
        <taxon>Sarcoptiformes</taxon>
        <taxon>Oribatida</taxon>
        <taxon>Brachypylina</taxon>
        <taxon>Oppioidea</taxon>
        <taxon>Oppiidae</taxon>
        <taxon>Medioppia</taxon>
    </lineage>
</organism>
<keyword evidence="4 11" id="KW-0663">Pyridoxal phosphate</keyword>
<evidence type="ECO:0000313" key="14">
    <source>
        <dbReference type="Proteomes" id="UP000759131"/>
    </source>
</evidence>
<dbReference type="GO" id="GO:0030170">
    <property type="term" value="F:pyridoxal phosphate binding"/>
    <property type="evidence" value="ECO:0007669"/>
    <property type="project" value="InterPro"/>
</dbReference>
<dbReference type="PROSITE" id="PS00599">
    <property type="entry name" value="AA_TRANSFER_CLASS_2"/>
    <property type="match status" value="2"/>
</dbReference>